<feature type="non-terminal residue" evidence="1">
    <location>
        <position position="68"/>
    </location>
</feature>
<sequence length="68" mass="6734">MGDGGAELGLDVVPQDRNAPLLEALGEIRIAGDENGNAVHEGGAGLQRALGVEAGGLLGADGEVVEQD</sequence>
<protein>
    <submittedName>
        <fullName evidence="1">Uncharacterized protein</fullName>
    </submittedName>
</protein>
<proteinExistence type="predicted"/>
<accession>X1E289</accession>
<evidence type="ECO:0000313" key="1">
    <source>
        <dbReference type="EMBL" id="GAH11289.1"/>
    </source>
</evidence>
<reference evidence="1" key="1">
    <citation type="journal article" date="2014" name="Front. Microbiol.">
        <title>High frequency of phylogenetically diverse reductive dehalogenase-homologous genes in deep subseafloor sedimentary metagenomes.</title>
        <authorList>
            <person name="Kawai M."/>
            <person name="Futagami T."/>
            <person name="Toyoda A."/>
            <person name="Takaki Y."/>
            <person name="Nishi S."/>
            <person name="Hori S."/>
            <person name="Arai W."/>
            <person name="Tsubouchi T."/>
            <person name="Morono Y."/>
            <person name="Uchiyama I."/>
            <person name="Ito T."/>
            <person name="Fujiyama A."/>
            <person name="Inagaki F."/>
            <person name="Takami H."/>
        </authorList>
    </citation>
    <scope>NUCLEOTIDE SEQUENCE</scope>
    <source>
        <strain evidence="1">Expedition CK06-06</strain>
    </source>
</reference>
<gene>
    <name evidence="1" type="ORF">S01H4_59794</name>
</gene>
<organism evidence="1">
    <name type="scientific">marine sediment metagenome</name>
    <dbReference type="NCBI Taxonomy" id="412755"/>
    <lineage>
        <taxon>unclassified sequences</taxon>
        <taxon>metagenomes</taxon>
        <taxon>ecological metagenomes</taxon>
    </lineage>
</organism>
<dbReference type="EMBL" id="BART01035133">
    <property type="protein sequence ID" value="GAH11289.1"/>
    <property type="molecule type" value="Genomic_DNA"/>
</dbReference>
<comment type="caution">
    <text evidence="1">The sequence shown here is derived from an EMBL/GenBank/DDBJ whole genome shotgun (WGS) entry which is preliminary data.</text>
</comment>
<dbReference type="AlphaFoldDB" id="X1E289"/>
<name>X1E289_9ZZZZ</name>